<evidence type="ECO:0000259" key="1">
    <source>
        <dbReference type="Pfam" id="PF22016"/>
    </source>
</evidence>
<feature type="domain" description="DUF6933" evidence="1">
    <location>
        <begin position="3"/>
        <end position="168"/>
    </location>
</feature>
<evidence type="ECO:0000313" key="3">
    <source>
        <dbReference type="Proteomes" id="UP001595476"/>
    </source>
</evidence>
<dbReference type="InterPro" id="IPR053864">
    <property type="entry name" value="DUF6933"/>
</dbReference>
<dbReference type="Pfam" id="PF22016">
    <property type="entry name" value="DUF6933"/>
    <property type="match status" value="1"/>
</dbReference>
<dbReference type="EMBL" id="JBHRSZ010000004">
    <property type="protein sequence ID" value="MFC3151715.1"/>
    <property type="molecule type" value="Genomic_DNA"/>
</dbReference>
<keyword evidence="3" id="KW-1185">Reference proteome</keyword>
<dbReference type="Proteomes" id="UP001595476">
    <property type="component" value="Unassembled WGS sequence"/>
</dbReference>
<reference evidence="3" key="1">
    <citation type="journal article" date="2019" name="Int. J. Syst. Evol. Microbiol.">
        <title>The Global Catalogue of Microorganisms (GCM) 10K type strain sequencing project: providing services to taxonomists for standard genome sequencing and annotation.</title>
        <authorList>
            <consortium name="The Broad Institute Genomics Platform"/>
            <consortium name="The Broad Institute Genome Sequencing Center for Infectious Disease"/>
            <person name="Wu L."/>
            <person name="Ma J."/>
        </authorList>
    </citation>
    <scope>NUCLEOTIDE SEQUENCE [LARGE SCALE GENOMIC DNA]</scope>
    <source>
        <strain evidence="3">KCTC 52438</strain>
    </source>
</reference>
<dbReference type="RefSeq" id="WP_386720998.1">
    <property type="nucleotide sequence ID" value="NZ_JBHRSZ010000004.1"/>
</dbReference>
<proteinExistence type="predicted"/>
<comment type="caution">
    <text evidence="2">The sequence shown here is derived from an EMBL/GenBank/DDBJ whole genome shotgun (WGS) entry which is preliminary data.</text>
</comment>
<sequence>MLIHLTRSLLPFLNDQVARKYSAPEAIRKRSQEQNSIWQWHAHRFPYANSCCVLLCHDDTGYILSFPGVDASEYEFFPDMVRENLMASVEDLGFSSSEARQLLLQSGPVVFDDQSNNKTKEMLSVAWQDLHNLLEDRPNLLMWNPLRLNEMINQRIIKKGGQWCRPDDLFSELIASNLFSSDK</sequence>
<accession>A0ABV7HHW7</accession>
<organism evidence="2 3">
    <name type="scientific">Litoribrevibacter euphylliae</name>
    <dbReference type="NCBI Taxonomy" id="1834034"/>
    <lineage>
        <taxon>Bacteria</taxon>
        <taxon>Pseudomonadati</taxon>
        <taxon>Pseudomonadota</taxon>
        <taxon>Gammaproteobacteria</taxon>
        <taxon>Oceanospirillales</taxon>
        <taxon>Oceanospirillaceae</taxon>
        <taxon>Litoribrevibacter</taxon>
    </lineage>
</organism>
<evidence type="ECO:0000313" key="2">
    <source>
        <dbReference type="EMBL" id="MFC3151715.1"/>
    </source>
</evidence>
<name>A0ABV7HHW7_9GAMM</name>
<gene>
    <name evidence="2" type="ORF">ACFOEK_11815</name>
</gene>
<protein>
    <submittedName>
        <fullName evidence="2">DUF6933 domain-containing protein</fullName>
    </submittedName>
</protein>